<keyword evidence="3" id="KW-1185">Reference proteome</keyword>
<feature type="region of interest" description="Disordered" evidence="1">
    <location>
        <begin position="156"/>
        <end position="218"/>
    </location>
</feature>
<evidence type="ECO:0000256" key="1">
    <source>
        <dbReference type="SAM" id="MobiDB-lite"/>
    </source>
</evidence>
<dbReference type="InterPro" id="IPR011195">
    <property type="entry name" value="UCP010256"/>
</dbReference>
<dbReference type="AlphaFoldDB" id="A0A561E931"/>
<name>A0A561E931_9MICO</name>
<evidence type="ECO:0008006" key="4">
    <source>
        <dbReference type="Google" id="ProtNLM"/>
    </source>
</evidence>
<dbReference type="Pfam" id="PF05762">
    <property type="entry name" value="VWA_CoxE"/>
    <property type="match status" value="1"/>
</dbReference>
<dbReference type="EMBL" id="VIVQ01000001">
    <property type="protein sequence ID" value="TWE12070.1"/>
    <property type="molecule type" value="Genomic_DNA"/>
</dbReference>
<organism evidence="2 3">
    <name type="scientific">Rudaeicoccus suwonensis</name>
    <dbReference type="NCBI Taxonomy" id="657409"/>
    <lineage>
        <taxon>Bacteria</taxon>
        <taxon>Bacillati</taxon>
        <taxon>Actinomycetota</taxon>
        <taxon>Actinomycetes</taxon>
        <taxon>Micrococcales</taxon>
        <taxon>Dermacoccaceae</taxon>
        <taxon>Rudaeicoccus</taxon>
    </lineage>
</organism>
<dbReference type="Proteomes" id="UP000318297">
    <property type="component" value="Unassembled WGS sequence"/>
</dbReference>
<dbReference type="InterPro" id="IPR008912">
    <property type="entry name" value="Uncharacterised_CoxE"/>
</dbReference>
<evidence type="ECO:0000313" key="3">
    <source>
        <dbReference type="Proteomes" id="UP000318297"/>
    </source>
</evidence>
<feature type="compositionally biased region" description="Gly residues" evidence="1">
    <location>
        <begin position="162"/>
        <end position="176"/>
    </location>
</feature>
<dbReference type="PANTHER" id="PTHR39338:SF5">
    <property type="entry name" value="BLR6139 PROTEIN"/>
    <property type="match status" value="1"/>
</dbReference>
<accession>A0A561E931</accession>
<sequence>MNSPAESSALPARFVALGKAMRAHGLAVGTSEITDAARVCRTLGFDDRRRLRAGIAAAVLRRADDRTVFDQLFDIYFPAAVGRRTDAVASLDELRERLTEALATADQRAAAEIAAATVELLGRVTDGDGWSAAQALDALAPQLLIAAAQNRARMTGAAGADSGSGGSGSGSSGAGGQSQRDGSGIPNERPAAPTSDDTSWAMNPWDVPDSRSEQLTDRIDRDEIRDRVAAFRRAVESETRRRNAEVRDRDRLARLAIPPSLQRRDFLTAGAGQLALMQRELDPLARKLAARLTSRERAGRSAIDVRRTLRASMSTGGVPIEPVYQRRAPHRPDLVLLADLSGSVGGFSSFTMLLMQALHQHFRRVRIFGFVSTTAEITDVVRELPPGASLTSWALGTPALIGRGTSSSYDWGLGTFARGHLAALGHRSTVLILGDARNNFGDPNTEALQQISRRARHTVWLNPEPAGMWDRGDSLARVYGRIVDMHECRNLEQLRDFVAQLLPVH</sequence>
<dbReference type="RefSeq" id="WP_246104441.1">
    <property type="nucleotide sequence ID" value="NZ_VIVQ01000001.1"/>
</dbReference>
<evidence type="ECO:0000313" key="2">
    <source>
        <dbReference type="EMBL" id="TWE12070.1"/>
    </source>
</evidence>
<comment type="caution">
    <text evidence="2">The sequence shown here is derived from an EMBL/GenBank/DDBJ whole genome shotgun (WGS) entry which is preliminary data.</text>
</comment>
<gene>
    <name evidence="2" type="ORF">BKA23_0866</name>
</gene>
<feature type="compositionally biased region" description="Basic and acidic residues" evidence="1">
    <location>
        <begin position="208"/>
        <end position="218"/>
    </location>
</feature>
<proteinExistence type="predicted"/>
<dbReference type="PANTHER" id="PTHR39338">
    <property type="entry name" value="BLL5662 PROTEIN-RELATED"/>
    <property type="match status" value="1"/>
</dbReference>
<reference evidence="2 3" key="1">
    <citation type="submission" date="2019-06" db="EMBL/GenBank/DDBJ databases">
        <title>Sequencing the genomes of 1000 actinobacteria strains.</title>
        <authorList>
            <person name="Klenk H.-P."/>
        </authorList>
    </citation>
    <scope>NUCLEOTIDE SEQUENCE [LARGE SCALE GENOMIC DNA]</scope>
    <source>
        <strain evidence="2 3">DSM 19560</strain>
    </source>
</reference>
<dbReference type="PIRSF" id="PIRSF010256">
    <property type="entry name" value="CoxE_vWa"/>
    <property type="match status" value="1"/>
</dbReference>
<protein>
    <recommendedName>
        <fullName evidence="4">VWA domain containing CoxE-like protein</fullName>
    </recommendedName>
</protein>